<evidence type="ECO:0000256" key="3">
    <source>
        <dbReference type="SAM" id="SignalP"/>
    </source>
</evidence>
<proteinExistence type="predicted"/>
<feature type="region of interest" description="Disordered" evidence="1">
    <location>
        <begin position="161"/>
        <end position="195"/>
    </location>
</feature>
<dbReference type="EMBL" id="ML996090">
    <property type="protein sequence ID" value="KAF2150174.1"/>
    <property type="molecule type" value="Genomic_DNA"/>
</dbReference>
<feature type="chain" id="PRO_5040401175" description="Mid2 domain-containing protein" evidence="3">
    <location>
        <begin position="16"/>
        <end position="291"/>
    </location>
</feature>
<evidence type="ECO:0000256" key="2">
    <source>
        <dbReference type="SAM" id="Phobius"/>
    </source>
</evidence>
<evidence type="ECO:0000313" key="4">
    <source>
        <dbReference type="EMBL" id="KAF2150174.1"/>
    </source>
</evidence>
<name>A0A9P4IWK6_9PEZI</name>
<reference evidence="4" key="1">
    <citation type="journal article" date="2020" name="Stud. Mycol.">
        <title>101 Dothideomycetes genomes: a test case for predicting lifestyles and emergence of pathogens.</title>
        <authorList>
            <person name="Haridas S."/>
            <person name="Albert R."/>
            <person name="Binder M."/>
            <person name="Bloem J."/>
            <person name="Labutti K."/>
            <person name="Salamov A."/>
            <person name="Andreopoulos B."/>
            <person name="Baker S."/>
            <person name="Barry K."/>
            <person name="Bills G."/>
            <person name="Bluhm B."/>
            <person name="Cannon C."/>
            <person name="Castanera R."/>
            <person name="Culley D."/>
            <person name="Daum C."/>
            <person name="Ezra D."/>
            <person name="Gonzalez J."/>
            <person name="Henrissat B."/>
            <person name="Kuo A."/>
            <person name="Liang C."/>
            <person name="Lipzen A."/>
            <person name="Lutzoni F."/>
            <person name="Magnuson J."/>
            <person name="Mondo S."/>
            <person name="Nolan M."/>
            <person name="Ohm R."/>
            <person name="Pangilinan J."/>
            <person name="Park H.-J."/>
            <person name="Ramirez L."/>
            <person name="Alfaro M."/>
            <person name="Sun H."/>
            <person name="Tritt A."/>
            <person name="Yoshinaga Y."/>
            <person name="Zwiers L.-H."/>
            <person name="Turgeon B."/>
            <person name="Goodwin S."/>
            <person name="Spatafora J."/>
            <person name="Crous P."/>
            <person name="Grigoriev I."/>
        </authorList>
    </citation>
    <scope>NUCLEOTIDE SEQUENCE</scope>
    <source>
        <strain evidence="4">CBS 260.36</strain>
    </source>
</reference>
<dbReference type="Proteomes" id="UP000799439">
    <property type="component" value="Unassembled WGS sequence"/>
</dbReference>
<keyword evidence="5" id="KW-1185">Reference proteome</keyword>
<dbReference type="AlphaFoldDB" id="A0A9P4IWK6"/>
<organism evidence="4 5">
    <name type="scientific">Myriangium duriaei CBS 260.36</name>
    <dbReference type="NCBI Taxonomy" id="1168546"/>
    <lineage>
        <taxon>Eukaryota</taxon>
        <taxon>Fungi</taxon>
        <taxon>Dikarya</taxon>
        <taxon>Ascomycota</taxon>
        <taxon>Pezizomycotina</taxon>
        <taxon>Dothideomycetes</taxon>
        <taxon>Dothideomycetidae</taxon>
        <taxon>Myriangiales</taxon>
        <taxon>Myriangiaceae</taxon>
        <taxon>Myriangium</taxon>
    </lineage>
</organism>
<evidence type="ECO:0000256" key="1">
    <source>
        <dbReference type="SAM" id="MobiDB-lite"/>
    </source>
</evidence>
<evidence type="ECO:0000313" key="5">
    <source>
        <dbReference type="Proteomes" id="UP000799439"/>
    </source>
</evidence>
<accession>A0A9P4IWK6</accession>
<keyword evidence="3" id="KW-0732">Signal</keyword>
<feature type="transmembrane region" description="Helical" evidence="2">
    <location>
        <begin position="199"/>
        <end position="221"/>
    </location>
</feature>
<feature type="signal peptide" evidence="3">
    <location>
        <begin position="1"/>
        <end position="15"/>
    </location>
</feature>
<sequence length="291" mass="30592">MDILILLSFFGSVAATCYMSNGTAQSDAFKPCQSFHGSYCCELNVNVTVNNVTQVEDACLDNGLCKMVEDKTGIISYWREGCSDPSWPSDWCLTGVCGNGVDNNYNNDAAMTPCDGTASSKTWCCGHNNTACCGKGLPDEYTISPTIAGLAAYRTSQTQSTVTTSSTTSQSSTPNFQSATPASSSTIPPSKGVSGGAKAGIGIGVGLGLIALVSVAVLLIFMRKRRAQKSQATSSDTAEHSEHAYMWDPQPGTGPAELQTSYTDGPAEMEAYKIPCELEGATIAEKDGSRE</sequence>
<keyword evidence="2" id="KW-0812">Transmembrane</keyword>
<keyword evidence="2" id="KW-0472">Membrane</keyword>
<feature type="compositionally biased region" description="Low complexity" evidence="1">
    <location>
        <begin position="161"/>
        <end position="192"/>
    </location>
</feature>
<keyword evidence="2" id="KW-1133">Transmembrane helix</keyword>
<evidence type="ECO:0008006" key="6">
    <source>
        <dbReference type="Google" id="ProtNLM"/>
    </source>
</evidence>
<comment type="caution">
    <text evidence="4">The sequence shown here is derived from an EMBL/GenBank/DDBJ whole genome shotgun (WGS) entry which is preliminary data.</text>
</comment>
<dbReference type="OrthoDB" id="5215637at2759"/>
<protein>
    <recommendedName>
        <fullName evidence="6">Mid2 domain-containing protein</fullName>
    </recommendedName>
</protein>
<gene>
    <name evidence="4" type="ORF">K461DRAFT_323620</name>
</gene>